<protein>
    <submittedName>
        <fullName evidence="2">Uncharacterized protein</fullName>
    </submittedName>
</protein>
<sequence length="353" mass="37439">MNHMERLDITADPIASEVVGNLNTANGIVVLQIFKTAAERLDYLFARQPIVAPLPDTVMDVLGEALDDIEAGVTGRHLAVDVLAALAVEGILMHMGPSTVGLLQVEQLRRGTKATQGDSFAASLLVEPGTPELEVIQAELTGGKRESTRIEVDVANDQIVVATKGSVATYNWRAGAYDNRVARLSIQPIHQVVGASKEETYRVVAGDVSEIHRPSSILAENLNQAEALEVIKRIHSGVKAALGIAFLPDAAGTSQGTSTEERAKAQPISSAEESALRGDSSAGATAVPPQAIVGSQAARFIAWAESLFGEILFGAAMIVLIIGLPFFAFLFVRFVVTDLAPWVVTELTAWGVL</sequence>
<keyword evidence="1" id="KW-0812">Transmembrane</keyword>
<organism evidence="2 3">
    <name type="scientific">Burkholderia contaminans</name>
    <dbReference type="NCBI Taxonomy" id="488447"/>
    <lineage>
        <taxon>Bacteria</taxon>
        <taxon>Pseudomonadati</taxon>
        <taxon>Pseudomonadota</taxon>
        <taxon>Betaproteobacteria</taxon>
        <taxon>Burkholderiales</taxon>
        <taxon>Burkholderiaceae</taxon>
        <taxon>Burkholderia</taxon>
        <taxon>Burkholderia cepacia complex</taxon>
    </lineage>
</organism>
<evidence type="ECO:0000313" key="2">
    <source>
        <dbReference type="EMBL" id="RQT22088.1"/>
    </source>
</evidence>
<dbReference type="AlphaFoldDB" id="A0A3N8QE67"/>
<accession>A0A3N8QE67</accession>
<comment type="caution">
    <text evidence="2">The sequence shown here is derived from an EMBL/GenBank/DDBJ whole genome shotgun (WGS) entry which is preliminary data.</text>
</comment>
<feature type="transmembrane region" description="Helical" evidence="1">
    <location>
        <begin position="311"/>
        <end position="336"/>
    </location>
</feature>
<keyword evidence="1" id="KW-0472">Membrane</keyword>
<name>A0A3N8QE67_9BURK</name>
<gene>
    <name evidence="2" type="ORF">DF037_28680</name>
</gene>
<dbReference type="RefSeq" id="WP_124619265.1">
    <property type="nucleotide sequence ID" value="NZ_QTQX01000022.1"/>
</dbReference>
<dbReference type="Proteomes" id="UP000269271">
    <property type="component" value="Unassembled WGS sequence"/>
</dbReference>
<dbReference type="EMBL" id="QTQX01000022">
    <property type="protein sequence ID" value="RQT22088.1"/>
    <property type="molecule type" value="Genomic_DNA"/>
</dbReference>
<keyword evidence="1" id="KW-1133">Transmembrane helix</keyword>
<evidence type="ECO:0000256" key="1">
    <source>
        <dbReference type="SAM" id="Phobius"/>
    </source>
</evidence>
<reference evidence="2 3" key="1">
    <citation type="submission" date="2018-08" db="EMBL/GenBank/DDBJ databases">
        <title>Comparative analysis of Burkholderia isolates from Puerto Rico.</title>
        <authorList>
            <person name="Hall C."/>
            <person name="Sahl J."/>
            <person name="Wagner D."/>
        </authorList>
    </citation>
    <scope>NUCLEOTIDE SEQUENCE [LARGE SCALE GENOMIC DNA]</scope>
    <source>
        <strain evidence="2 3">Bp9001</strain>
    </source>
</reference>
<proteinExistence type="predicted"/>
<evidence type="ECO:0000313" key="3">
    <source>
        <dbReference type="Proteomes" id="UP000269271"/>
    </source>
</evidence>